<evidence type="ECO:0000256" key="4">
    <source>
        <dbReference type="ARBA" id="ARBA00012086"/>
    </source>
</evidence>
<comment type="pathway">
    <text evidence="2 12">Amino-acid biosynthesis; L-lysine biosynthesis via DAP pathway; (S)-tetrahydrodipicolinate from L-aspartate: step 3/4.</text>
</comment>
<dbReference type="PRINTS" id="PR00146">
    <property type="entry name" value="DHPICSNTHASE"/>
</dbReference>
<dbReference type="InterPro" id="IPR002220">
    <property type="entry name" value="DapA-like"/>
</dbReference>
<proteinExistence type="inferred from homology"/>
<dbReference type="PROSITE" id="PS00665">
    <property type="entry name" value="DHDPS_1"/>
    <property type="match status" value="1"/>
</dbReference>
<dbReference type="PROSITE" id="PS00666">
    <property type="entry name" value="DHDPS_2"/>
    <property type="match status" value="1"/>
</dbReference>
<keyword evidence="8 12" id="KW-0457">Lysine biosynthesis</keyword>
<dbReference type="PANTHER" id="PTHR12128:SF66">
    <property type="entry name" value="4-HYDROXY-2-OXOGLUTARATE ALDOLASE, MITOCHONDRIAL"/>
    <property type="match status" value="1"/>
</dbReference>
<evidence type="ECO:0000256" key="11">
    <source>
        <dbReference type="ARBA" id="ARBA00047836"/>
    </source>
</evidence>
<keyword evidence="15" id="KW-1185">Reference proteome</keyword>
<reference evidence="14 15" key="1">
    <citation type="submission" date="2018-07" db="EMBL/GenBank/DDBJ databases">
        <title>Whole genome Sequencing of Pseudoxanthomonas gei KCTC 32298 (T).</title>
        <authorList>
            <person name="Kumar S."/>
            <person name="Bansal K."/>
            <person name="Kaur A."/>
            <person name="Patil P."/>
            <person name="Sharma S."/>
            <person name="Patil P.B."/>
        </authorList>
    </citation>
    <scope>NUCLEOTIDE SEQUENCE [LARGE SCALE GENOMIC DNA]</scope>
    <source>
        <strain evidence="14 15">KCTC 32298</strain>
    </source>
</reference>
<organism evidence="14 15">
    <name type="scientific">Pseudoxanthomonas gei</name>
    <dbReference type="NCBI Taxonomy" id="1383030"/>
    <lineage>
        <taxon>Bacteria</taxon>
        <taxon>Pseudomonadati</taxon>
        <taxon>Pseudomonadota</taxon>
        <taxon>Gammaproteobacteria</taxon>
        <taxon>Lysobacterales</taxon>
        <taxon>Lysobacteraceae</taxon>
        <taxon>Pseudoxanthomonas</taxon>
    </lineage>
</organism>
<evidence type="ECO:0000256" key="3">
    <source>
        <dbReference type="ARBA" id="ARBA00007592"/>
    </source>
</evidence>
<dbReference type="HAMAP" id="MF_00418">
    <property type="entry name" value="DapA"/>
    <property type="match status" value="1"/>
</dbReference>
<dbReference type="InterPro" id="IPR020625">
    <property type="entry name" value="Schiff_base-form_aldolases_AS"/>
</dbReference>
<evidence type="ECO:0000256" key="2">
    <source>
        <dbReference type="ARBA" id="ARBA00005120"/>
    </source>
</evidence>
<dbReference type="Pfam" id="PF00701">
    <property type="entry name" value="DHDPS"/>
    <property type="match status" value="1"/>
</dbReference>
<name>A0ABX0AB02_9GAMM</name>
<comment type="caution">
    <text evidence="14">The sequence shown here is derived from an EMBL/GenBank/DDBJ whole genome shotgun (WGS) entry which is preliminary data.</text>
</comment>
<sequence length="302" mass="31386">MSLSGCITALATPFTPTGELDLDAWQRLLTQQLAGGIQGIVVAGSTGEAAALTDEEYDLLLTTAVTQVAGRIPVLAGTGQMNTAKTIAQTRRAAAAGADFALVVTPPYVRPTQAGLVAHYRAAADQGGLPVVLYNVPGRTGCDLLPETVAELVSHPSIVGIKEARPEPERMAALLALRSDTFAIFSGDDPTASRALLAGADGLISVGSNALPNAFRKLCDLSRNRDEAAAARLDAQMQAFHSFFGIESNPIPVKALLQRLGYGAGLRLPLTPLSDAHAAEADRLHAAATALEQQSSRESIAA</sequence>
<evidence type="ECO:0000256" key="9">
    <source>
        <dbReference type="ARBA" id="ARBA00023239"/>
    </source>
</evidence>
<feature type="active site" description="Proton donor/acceptor" evidence="12">
    <location>
        <position position="134"/>
    </location>
</feature>
<dbReference type="EC" id="4.3.3.7" evidence="4 12"/>
<dbReference type="GO" id="GO:0008840">
    <property type="term" value="F:4-hydroxy-tetrahydrodipicolinate synthase activity"/>
    <property type="evidence" value="ECO:0007669"/>
    <property type="project" value="UniProtKB-EC"/>
</dbReference>
<feature type="site" description="Part of a proton relay during catalysis" evidence="12">
    <location>
        <position position="108"/>
    </location>
</feature>
<evidence type="ECO:0000256" key="5">
    <source>
        <dbReference type="ARBA" id="ARBA00022490"/>
    </source>
</evidence>
<comment type="similarity">
    <text evidence="3 12 13">Belongs to the DapA family.</text>
</comment>
<keyword evidence="9 12" id="KW-0456">Lyase</keyword>
<comment type="catalytic activity">
    <reaction evidence="11 12">
        <text>L-aspartate 4-semialdehyde + pyruvate = (2S,4S)-4-hydroxy-2,3,4,5-tetrahydrodipicolinate + H2O + H(+)</text>
        <dbReference type="Rhea" id="RHEA:34171"/>
        <dbReference type="ChEBI" id="CHEBI:15361"/>
        <dbReference type="ChEBI" id="CHEBI:15377"/>
        <dbReference type="ChEBI" id="CHEBI:15378"/>
        <dbReference type="ChEBI" id="CHEBI:67139"/>
        <dbReference type="ChEBI" id="CHEBI:537519"/>
        <dbReference type="EC" id="4.3.3.7"/>
    </reaction>
</comment>
<evidence type="ECO:0000256" key="10">
    <source>
        <dbReference type="ARBA" id="ARBA00023270"/>
    </source>
</evidence>
<dbReference type="CDD" id="cd00950">
    <property type="entry name" value="DHDPS"/>
    <property type="match status" value="1"/>
</dbReference>
<feature type="binding site" evidence="12">
    <location>
        <position position="204"/>
    </location>
    <ligand>
        <name>pyruvate</name>
        <dbReference type="ChEBI" id="CHEBI:15361"/>
    </ligand>
</feature>
<evidence type="ECO:0000256" key="7">
    <source>
        <dbReference type="ARBA" id="ARBA00022915"/>
    </source>
</evidence>
<evidence type="ECO:0000256" key="13">
    <source>
        <dbReference type="PIRNR" id="PIRNR001365"/>
    </source>
</evidence>
<dbReference type="PANTHER" id="PTHR12128">
    <property type="entry name" value="DIHYDRODIPICOLINATE SYNTHASE"/>
    <property type="match status" value="1"/>
</dbReference>
<dbReference type="NCBIfam" id="TIGR00674">
    <property type="entry name" value="dapA"/>
    <property type="match status" value="1"/>
</dbReference>
<dbReference type="EMBL" id="QOVG01000004">
    <property type="protein sequence ID" value="NDK38735.1"/>
    <property type="molecule type" value="Genomic_DNA"/>
</dbReference>
<dbReference type="RefSeq" id="WP_162349301.1">
    <property type="nucleotide sequence ID" value="NZ_QOVG01000004.1"/>
</dbReference>
<comment type="subcellular location">
    <subcellularLocation>
        <location evidence="12">Cytoplasm</location>
    </subcellularLocation>
</comment>
<keyword evidence="7 12" id="KW-0220">Diaminopimelate biosynthesis</keyword>
<feature type="binding site" evidence="12">
    <location>
        <position position="46"/>
    </location>
    <ligand>
        <name>pyruvate</name>
        <dbReference type="ChEBI" id="CHEBI:15361"/>
    </ligand>
</feature>
<feature type="active site" description="Schiff-base intermediate with substrate" evidence="12">
    <location>
        <position position="162"/>
    </location>
</feature>
<accession>A0ABX0AB02</accession>
<gene>
    <name evidence="12" type="primary">dapA</name>
    <name evidence="14" type="ORF">DT603_07760</name>
</gene>
<evidence type="ECO:0000256" key="8">
    <source>
        <dbReference type="ARBA" id="ARBA00023154"/>
    </source>
</evidence>
<dbReference type="InterPro" id="IPR013785">
    <property type="entry name" value="Aldolase_TIM"/>
</dbReference>
<dbReference type="InterPro" id="IPR005263">
    <property type="entry name" value="DapA"/>
</dbReference>
<evidence type="ECO:0000256" key="6">
    <source>
        <dbReference type="ARBA" id="ARBA00022605"/>
    </source>
</evidence>
<comment type="function">
    <text evidence="1 12">Catalyzes the condensation of (S)-aspartate-beta-semialdehyde [(S)-ASA] and pyruvate to 4-hydroxy-tetrahydrodipicolinate (HTPA).</text>
</comment>
<evidence type="ECO:0000313" key="15">
    <source>
        <dbReference type="Proteomes" id="UP001429354"/>
    </source>
</evidence>
<evidence type="ECO:0000256" key="1">
    <source>
        <dbReference type="ARBA" id="ARBA00003294"/>
    </source>
</evidence>
<dbReference type="SUPFAM" id="SSF51569">
    <property type="entry name" value="Aldolase"/>
    <property type="match status" value="1"/>
</dbReference>
<feature type="site" description="Part of a proton relay during catalysis" evidence="12">
    <location>
        <position position="45"/>
    </location>
</feature>
<protein>
    <recommendedName>
        <fullName evidence="4 12">4-hydroxy-tetrahydrodipicolinate synthase</fullName>
        <shortName evidence="12">HTPA synthase</shortName>
        <ecNumber evidence="4 12">4.3.3.7</ecNumber>
    </recommendedName>
</protein>
<evidence type="ECO:0000256" key="12">
    <source>
        <dbReference type="HAMAP-Rule" id="MF_00418"/>
    </source>
</evidence>
<comment type="caution">
    <text evidence="12">Was originally thought to be a dihydrodipicolinate synthase (DHDPS), catalyzing the condensation of (S)-aspartate-beta-semialdehyde [(S)-ASA] and pyruvate to dihydrodipicolinate (DHDP). However, it was shown in E.coli that the product of the enzymatic reaction is not dihydrodipicolinate but in fact (4S)-4-hydroxy-2,3,4,5-tetrahydro-(2S)-dipicolinic acid (HTPA), and that the consecutive dehydration reaction leading to DHDP is not spontaneous but catalyzed by DapB.</text>
</comment>
<dbReference type="InterPro" id="IPR020624">
    <property type="entry name" value="Schiff_base-form_aldolases_CS"/>
</dbReference>
<evidence type="ECO:0000313" key="14">
    <source>
        <dbReference type="EMBL" id="NDK38735.1"/>
    </source>
</evidence>
<comment type="subunit">
    <text evidence="12">Homotetramer; dimer of dimers.</text>
</comment>
<keyword evidence="10 12" id="KW-0704">Schiff base</keyword>
<dbReference type="PIRSF" id="PIRSF001365">
    <property type="entry name" value="DHDPS"/>
    <property type="match status" value="1"/>
</dbReference>
<keyword evidence="5 12" id="KW-0963">Cytoplasm</keyword>
<dbReference type="SMART" id="SM01130">
    <property type="entry name" value="DHDPS"/>
    <property type="match status" value="1"/>
</dbReference>
<dbReference type="Gene3D" id="3.20.20.70">
    <property type="entry name" value="Aldolase class I"/>
    <property type="match status" value="1"/>
</dbReference>
<keyword evidence="6 12" id="KW-0028">Amino-acid biosynthesis</keyword>
<dbReference type="Proteomes" id="UP001429354">
    <property type="component" value="Unassembled WGS sequence"/>
</dbReference>